<dbReference type="PANTHER" id="PTHR35271">
    <property type="entry name" value="ABC TRANSPORTER, SUBSTRATE-BINDING LIPOPROTEIN-RELATED"/>
    <property type="match status" value="1"/>
</dbReference>
<reference evidence="2 3" key="1">
    <citation type="submission" date="2021-06" db="EMBL/GenBank/DDBJ databases">
        <authorList>
            <person name="Sun Q."/>
            <person name="Li D."/>
        </authorList>
    </citation>
    <scope>NUCLEOTIDE SEQUENCE [LARGE SCALE GENOMIC DNA]</scope>
    <source>
        <strain evidence="2 3">MSJ-1</strain>
    </source>
</reference>
<feature type="chain" id="PRO_5047330531" evidence="1">
    <location>
        <begin position="25"/>
        <end position="329"/>
    </location>
</feature>
<gene>
    <name evidence="2" type="ORF">KQI68_09615</name>
</gene>
<dbReference type="PROSITE" id="PS51257">
    <property type="entry name" value="PROKAR_LIPOPROTEIN"/>
    <property type="match status" value="1"/>
</dbReference>
<name>A0ABS6FIT2_9FIRM</name>
<dbReference type="EMBL" id="JAHLQO010000006">
    <property type="protein sequence ID" value="MBU5670086.1"/>
    <property type="molecule type" value="Genomic_DNA"/>
</dbReference>
<dbReference type="CDD" id="cd06325">
    <property type="entry name" value="PBP1_ABC_unchar_transporter"/>
    <property type="match status" value="1"/>
</dbReference>
<dbReference type="InterPro" id="IPR007487">
    <property type="entry name" value="ABC_transpt-TYRBP-like"/>
</dbReference>
<sequence>MKYLKKVSKLAVIGLMAASLVACGGNKKAETADAAAGDEQVKIGVISYIEQVSLDNAIKGFEDRLKEEGINAQLEVENLQGDNALTTTAPKKFEGDEYKLVYAVATPSAQGAKTALPNKNIIYAAVTDPVEAGLIEAPDKIDHVTGVNDAVSAKTQLESFLKIYPDVKTIGTLYSTSEANSLVQIEDLKKACDELGLKVEIVGINNINDVSQALQTITNKIDAYYALTDNTVASAGPIVAEILLNNNLPSVSAEEGQMSKGLLMSEGVDYYEHGKQAADLAIRILNGEDIKNVHAEDNKKAAKKINEKTAKALGLDLNSENLKDAELVK</sequence>
<proteinExistence type="predicted"/>
<dbReference type="PANTHER" id="PTHR35271:SF1">
    <property type="entry name" value="ABC TRANSPORTER, SUBSTRATE-BINDING LIPOPROTEIN"/>
    <property type="match status" value="1"/>
</dbReference>
<accession>A0ABS6FIT2</accession>
<keyword evidence="3" id="KW-1185">Reference proteome</keyword>
<dbReference type="RefSeq" id="WP_216549906.1">
    <property type="nucleotide sequence ID" value="NZ_JAHLQO010000006.1"/>
</dbReference>
<comment type="caution">
    <text evidence="2">The sequence shown here is derived from an EMBL/GenBank/DDBJ whole genome shotgun (WGS) entry which is preliminary data.</text>
</comment>
<keyword evidence="1" id="KW-0732">Signal</keyword>
<dbReference type="Proteomes" id="UP000783742">
    <property type="component" value="Unassembled WGS sequence"/>
</dbReference>
<organism evidence="2 3">
    <name type="scientific">Peptoniphilus ovalis</name>
    <dbReference type="NCBI Taxonomy" id="2841503"/>
    <lineage>
        <taxon>Bacteria</taxon>
        <taxon>Bacillati</taxon>
        <taxon>Bacillota</taxon>
        <taxon>Tissierellia</taxon>
        <taxon>Tissierellales</taxon>
        <taxon>Peptoniphilaceae</taxon>
        <taxon>Peptoniphilus</taxon>
    </lineage>
</organism>
<dbReference type="Pfam" id="PF04392">
    <property type="entry name" value="ABC_sub_bind"/>
    <property type="match status" value="1"/>
</dbReference>
<evidence type="ECO:0000313" key="2">
    <source>
        <dbReference type="EMBL" id="MBU5670086.1"/>
    </source>
</evidence>
<evidence type="ECO:0000313" key="3">
    <source>
        <dbReference type="Proteomes" id="UP000783742"/>
    </source>
</evidence>
<feature type="signal peptide" evidence="1">
    <location>
        <begin position="1"/>
        <end position="24"/>
    </location>
</feature>
<protein>
    <submittedName>
        <fullName evidence="2">ABC transporter substrate-binding protein</fullName>
    </submittedName>
</protein>
<evidence type="ECO:0000256" key="1">
    <source>
        <dbReference type="SAM" id="SignalP"/>
    </source>
</evidence>